<name>A0ABT4SIP7_9ACTN</name>
<dbReference type="EMBL" id="JAPNNL010000136">
    <property type="protein sequence ID" value="MDA0637078.1"/>
    <property type="molecule type" value="Genomic_DNA"/>
</dbReference>
<organism evidence="1 2">
    <name type="scientific">Nonomuraea corallina</name>
    <dbReference type="NCBI Taxonomy" id="2989783"/>
    <lineage>
        <taxon>Bacteria</taxon>
        <taxon>Bacillati</taxon>
        <taxon>Actinomycetota</taxon>
        <taxon>Actinomycetes</taxon>
        <taxon>Streptosporangiales</taxon>
        <taxon>Streptosporangiaceae</taxon>
        <taxon>Nonomuraea</taxon>
    </lineage>
</organism>
<evidence type="ECO:0000313" key="1">
    <source>
        <dbReference type="EMBL" id="MDA0637078.1"/>
    </source>
</evidence>
<protein>
    <submittedName>
        <fullName evidence="1">Uncharacterized protein</fullName>
    </submittedName>
</protein>
<gene>
    <name evidence="1" type="ORF">OUY22_27055</name>
</gene>
<keyword evidence="2" id="KW-1185">Reference proteome</keyword>
<reference evidence="1" key="1">
    <citation type="submission" date="2022-11" db="EMBL/GenBank/DDBJ databases">
        <title>Nonomuraea corallina sp. nov., a new species of the genus Nonomuraea isolated from sea side sediment in Thai sea.</title>
        <authorList>
            <person name="Ngamcharungchit C."/>
            <person name="Matsumoto A."/>
            <person name="Suriyachadkun C."/>
            <person name="Panbangred W."/>
            <person name="Inahashi Y."/>
            <person name="Intra B."/>
        </authorList>
    </citation>
    <scope>NUCLEOTIDE SEQUENCE</scope>
    <source>
        <strain evidence="1">MCN248</strain>
    </source>
</reference>
<accession>A0ABT4SIP7</accession>
<sequence length="100" mass="11342">MHRQFMEHWRQLVDVVGMKAAQQFWDHVSQSPGLPDPIAATCVLKGKAGKPQGEGWSRTIHYEISGAGRIDYQYCDAYKKDADGDEHKVVAILTINYRSH</sequence>
<evidence type="ECO:0000313" key="2">
    <source>
        <dbReference type="Proteomes" id="UP001144036"/>
    </source>
</evidence>
<comment type="caution">
    <text evidence="1">The sequence shown here is derived from an EMBL/GenBank/DDBJ whole genome shotgun (WGS) entry which is preliminary data.</text>
</comment>
<proteinExistence type="predicted"/>
<dbReference type="RefSeq" id="WP_270157989.1">
    <property type="nucleotide sequence ID" value="NZ_JAPNNL010000136.1"/>
</dbReference>
<dbReference type="Proteomes" id="UP001144036">
    <property type="component" value="Unassembled WGS sequence"/>
</dbReference>